<feature type="binding site" evidence="9">
    <location>
        <position position="36"/>
    </location>
    <ligand>
        <name>ATP</name>
        <dbReference type="ChEBI" id="CHEBI:30616"/>
    </ligand>
</feature>
<dbReference type="PANTHER" id="PTHR24346">
    <property type="entry name" value="MAP/MICROTUBULE AFFINITY-REGULATING KINASE"/>
    <property type="match status" value="1"/>
</dbReference>
<evidence type="ECO:0000256" key="4">
    <source>
        <dbReference type="ARBA" id="ARBA00022741"/>
    </source>
</evidence>
<dbReference type="SUPFAM" id="SSF56112">
    <property type="entry name" value="Protein kinase-like (PK-like)"/>
    <property type="match status" value="1"/>
</dbReference>
<dbReference type="EC" id="2.7.11.1" evidence="1"/>
<sequence length="870" mass="96816">MQKVGLYDICKAIGKGNFAIVRLARHRIAKCKVAIKIVDKHRIDQENLMKVEREIRVLKTLDHPHIIKLYEIIRTEQYIYIVTEFARNGELFVVCNFSIFYYILPYNITSNLFYQISEKVLAARGKLPEAESRRYFQQVVSAIAYCHHRGIVHRDIKAENILLDKNDEVKLIGIILSISHSCGSHFMYDGTKADIWSLGVVLFIMVTGGFPFAGENVDKLKNAVVAGQLKIPFWVAPDCCDLLRKMIVVYPERRINIDCVAQHRWVVAEMSKKLRQLIREKPVDRLLPDTSSFKLDNIISYYMHRCGNWSEGQIAEEVTKKNFESPIYATYELFRTKLDEKTESNEPLEVPPQPRRGSRGSITTGKANIDDEPPAPTISARSLVLLGLSDSSDEELDKDSEKDDLSLSPAESWLCHAAQLGPVAGMEEPSTSLNRSEARRHTLVGTSELGNLFAVQQVLSVFLEKGSFAAAVLAANQAAAVAYASRVANPFLDQSPNMLLQDSLALYNKILTLPSSERRASAGNSISYTSSEMSSQLPDRAFNASYNIGGLLSLNPNRPSTSGTSAAAAAAVANSNVALQTLHPGGLGNLSFLYQQFDILCADFHLRYLKRFGHSKRNTFHSLSGSSGNSTGLTSARRGPYTRQPASHERRSSWTSVLLNLSGQQQTQLERLYKQSVGTGDQVATNIQQLQKEFKELNASFQTPVHHSSLETQQQRNCPPLISITDENDCVQMPMPISFFSRNNEKVQGQQPILNITNASEGADAGSSLHGPMKLMPPSENSVLISFLETDIVLQHLRSALDNLAIAYRETACVISSSAYVFGFLENHRICVENGEKSRIEIDVIPVPFSISQAKSRVSCFKFQMLVSLS</sequence>
<evidence type="ECO:0000256" key="9">
    <source>
        <dbReference type="PROSITE-ProRule" id="PRU10141"/>
    </source>
</evidence>
<accession>A0A3P6IP14</accession>
<evidence type="ECO:0000256" key="2">
    <source>
        <dbReference type="ARBA" id="ARBA00022527"/>
    </source>
</evidence>
<name>A0A3P6IP14_ENTVE</name>
<evidence type="ECO:0000256" key="8">
    <source>
        <dbReference type="ARBA" id="ARBA00048679"/>
    </source>
</evidence>
<feature type="region of interest" description="Disordered" evidence="10">
    <location>
        <begin position="340"/>
        <end position="376"/>
    </location>
</feature>
<protein>
    <recommendedName>
        <fullName evidence="1">non-specific serine/threonine protein kinase</fullName>
        <ecNumber evidence="1">2.7.11.1</ecNumber>
    </recommendedName>
</protein>
<organism evidence="12 13">
    <name type="scientific">Enterobius vermicularis</name>
    <name type="common">Human pinworm</name>
    <dbReference type="NCBI Taxonomy" id="51028"/>
    <lineage>
        <taxon>Eukaryota</taxon>
        <taxon>Metazoa</taxon>
        <taxon>Ecdysozoa</taxon>
        <taxon>Nematoda</taxon>
        <taxon>Chromadorea</taxon>
        <taxon>Rhabditida</taxon>
        <taxon>Spirurina</taxon>
        <taxon>Oxyuridomorpha</taxon>
        <taxon>Oxyuroidea</taxon>
        <taxon>Oxyuridae</taxon>
        <taxon>Enterobius</taxon>
    </lineage>
</organism>
<dbReference type="GO" id="GO:0050321">
    <property type="term" value="F:tau-protein kinase activity"/>
    <property type="evidence" value="ECO:0007669"/>
    <property type="project" value="TreeGrafter"/>
</dbReference>
<keyword evidence="2" id="KW-0723">Serine/threonine-protein kinase</keyword>
<evidence type="ECO:0000256" key="3">
    <source>
        <dbReference type="ARBA" id="ARBA00022679"/>
    </source>
</evidence>
<dbReference type="AlphaFoldDB" id="A0A3P6IP14"/>
<comment type="catalytic activity">
    <reaction evidence="7">
        <text>L-threonyl-[protein] + ATP = O-phospho-L-threonyl-[protein] + ADP + H(+)</text>
        <dbReference type="Rhea" id="RHEA:46608"/>
        <dbReference type="Rhea" id="RHEA-COMP:11060"/>
        <dbReference type="Rhea" id="RHEA-COMP:11605"/>
        <dbReference type="ChEBI" id="CHEBI:15378"/>
        <dbReference type="ChEBI" id="CHEBI:30013"/>
        <dbReference type="ChEBI" id="CHEBI:30616"/>
        <dbReference type="ChEBI" id="CHEBI:61977"/>
        <dbReference type="ChEBI" id="CHEBI:456216"/>
        <dbReference type="EC" id="2.7.11.1"/>
    </reaction>
</comment>
<evidence type="ECO:0000256" key="5">
    <source>
        <dbReference type="ARBA" id="ARBA00022777"/>
    </source>
</evidence>
<feature type="region of interest" description="Disordered" evidence="10">
    <location>
        <begin position="619"/>
        <end position="653"/>
    </location>
</feature>
<evidence type="ECO:0000256" key="6">
    <source>
        <dbReference type="ARBA" id="ARBA00022840"/>
    </source>
</evidence>
<evidence type="ECO:0000313" key="12">
    <source>
        <dbReference type="EMBL" id="VDD94283.1"/>
    </source>
</evidence>
<feature type="domain" description="Protein kinase" evidence="11">
    <location>
        <begin position="7"/>
        <end position="266"/>
    </location>
</feature>
<dbReference type="SMART" id="SM00220">
    <property type="entry name" value="S_TKc"/>
    <property type="match status" value="1"/>
</dbReference>
<keyword evidence="13" id="KW-1185">Reference proteome</keyword>
<keyword evidence="4 9" id="KW-0547">Nucleotide-binding</keyword>
<gene>
    <name evidence="12" type="ORF">EVEC_LOCUS9034</name>
</gene>
<keyword evidence="5" id="KW-0418">Kinase</keyword>
<dbReference type="InterPro" id="IPR008271">
    <property type="entry name" value="Ser/Thr_kinase_AS"/>
</dbReference>
<proteinExistence type="predicted"/>
<dbReference type="InterPro" id="IPR017441">
    <property type="entry name" value="Protein_kinase_ATP_BS"/>
</dbReference>
<dbReference type="GO" id="GO:0000226">
    <property type="term" value="P:microtubule cytoskeleton organization"/>
    <property type="evidence" value="ECO:0007669"/>
    <property type="project" value="TreeGrafter"/>
</dbReference>
<dbReference type="STRING" id="51028.A0A3P6IP14"/>
<keyword evidence="6 9" id="KW-0067">ATP-binding</keyword>
<dbReference type="PROSITE" id="PS50011">
    <property type="entry name" value="PROTEIN_KINASE_DOM"/>
    <property type="match status" value="1"/>
</dbReference>
<dbReference type="GO" id="GO:0035556">
    <property type="term" value="P:intracellular signal transduction"/>
    <property type="evidence" value="ECO:0007669"/>
    <property type="project" value="TreeGrafter"/>
</dbReference>
<dbReference type="GO" id="GO:0005737">
    <property type="term" value="C:cytoplasm"/>
    <property type="evidence" value="ECO:0007669"/>
    <property type="project" value="TreeGrafter"/>
</dbReference>
<evidence type="ECO:0000259" key="11">
    <source>
        <dbReference type="PROSITE" id="PS50011"/>
    </source>
</evidence>
<dbReference type="EMBL" id="UXUI01009766">
    <property type="protein sequence ID" value="VDD94283.1"/>
    <property type="molecule type" value="Genomic_DNA"/>
</dbReference>
<dbReference type="Pfam" id="PF00069">
    <property type="entry name" value="Pkinase"/>
    <property type="match status" value="1"/>
</dbReference>
<evidence type="ECO:0000313" key="13">
    <source>
        <dbReference type="Proteomes" id="UP000274131"/>
    </source>
</evidence>
<evidence type="ECO:0000256" key="1">
    <source>
        <dbReference type="ARBA" id="ARBA00012513"/>
    </source>
</evidence>
<evidence type="ECO:0000256" key="10">
    <source>
        <dbReference type="SAM" id="MobiDB-lite"/>
    </source>
</evidence>
<keyword evidence="3" id="KW-0808">Transferase</keyword>
<dbReference type="CDD" id="cd14003">
    <property type="entry name" value="STKc_AMPK-like"/>
    <property type="match status" value="1"/>
</dbReference>
<dbReference type="FunFam" id="3.30.200.20:FF:000003">
    <property type="entry name" value="Non-specific serine/threonine protein kinase"/>
    <property type="match status" value="1"/>
</dbReference>
<dbReference type="PROSITE" id="PS00108">
    <property type="entry name" value="PROTEIN_KINASE_ST"/>
    <property type="match status" value="1"/>
</dbReference>
<dbReference type="InterPro" id="IPR011009">
    <property type="entry name" value="Kinase-like_dom_sf"/>
</dbReference>
<dbReference type="PANTHER" id="PTHR24346:SF42">
    <property type="entry name" value="SERINE_THREONINE-PROTEIN KINASE SIK3"/>
    <property type="match status" value="1"/>
</dbReference>
<dbReference type="Gene3D" id="1.10.510.10">
    <property type="entry name" value="Transferase(Phosphotransferase) domain 1"/>
    <property type="match status" value="1"/>
</dbReference>
<dbReference type="GO" id="GO:0005524">
    <property type="term" value="F:ATP binding"/>
    <property type="evidence" value="ECO:0007669"/>
    <property type="project" value="UniProtKB-UniRule"/>
</dbReference>
<evidence type="ECO:0000256" key="7">
    <source>
        <dbReference type="ARBA" id="ARBA00047899"/>
    </source>
</evidence>
<dbReference type="PROSITE" id="PS00107">
    <property type="entry name" value="PROTEIN_KINASE_ATP"/>
    <property type="match status" value="1"/>
</dbReference>
<dbReference type="Proteomes" id="UP000274131">
    <property type="component" value="Unassembled WGS sequence"/>
</dbReference>
<feature type="compositionally biased region" description="Low complexity" evidence="10">
    <location>
        <begin position="622"/>
        <end position="635"/>
    </location>
</feature>
<dbReference type="InterPro" id="IPR000719">
    <property type="entry name" value="Prot_kinase_dom"/>
</dbReference>
<comment type="catalytic activity">
    <reaction evidence="8">
        <text>L-seryl-[protein] + ATP = O-phospho-L-seryl-[protein] + ADP + H(+)</text>
        <dbReference type="Rhea" id="RHEA:17989"/>
        <dbReference type="Rhea" id="RHEA-COMP:9863"/>
        <dbReference type="Rhea" id="RHEA-COMP:11604"/>
        <dbReference type="ChEBI" id="CHEBI:15378"/>
        <dbReference type="ChEBI" id="CHEBI:29999"/>
        <dbReference type="ChEBI" id="CHEBI:30616"/>
        <dbReference type="ChEBI" id="CHEBI:83421"/>
        <dbReference type="ChEBI" id="CHEBI:456216"/>
        <dbReference type="EC" id="2.7.11.1"/>
    </reaction>
</comment>
<reference evidence="12 13" key="1">
    <citation type="submission" date="2018-10" db="EMBL/GenBank/DDBJ databases">
        <authorList>
            <consortium name="Pathogen Informatics"/>
        </authorList>
    </citation>
    <scope>NUCLEOTIDE SEQUENCE [LARGE SCALE GENOMIC DNA]</scope>
</reference>
<dbReference type="OrthoDB" id="193931at2759"/>